<dbReference type="Gene3D" id="2.40.128.110">
    <property type="entry name" value="Lipid/polyisoprenoid-binding, YceI-like"/>
    <property type="match status" value="1"/>
</dbReference>
<evidence type="ECO:0000259" key="1">
    <source>
        <dbReference type="SMART" id="SM00867"/>
    </source>
</evidence>
<feature type="domain" description="Lipid/polyisoprenoid-binding YceI-like" evidence="1">
    <location>
        <begin position="21"/>
        <end position="177"/>
    </location>
</feature>
<dbReference type="Pfam" id="PF04264">
    <property type="entry name" value="YceI"/>
    <property type="match status" value="1"/>
</dbReference>
<dbReference type="Proteomes" id="UP000468443">
    <property type="component" value="Unassembled WGS sequence"/>
</dbReference>
<proteinExistence type="predicted"/>
<gene>
    <name evidence="2" type="ORF">GWK09_10620</name>
</gene>
<dbReference type="PANTHER" id="PTHR34406:SF1">
    <property type="entry name" value="PROTEIN YCEI"/>
    <property type="match status" value="1"/>
</dbReference>
<evidence type="ECO:0000313" key="2">
    <source>
        <dbReference type="EMBL" id="NER10971.1"/>
    </source>
</evidence>
<reference evidence="2 3" key="1">
    <citation type="submission" date="2020-01" db="EMBL/GenBank/DDBJ databases">
        <title>Muriicola jejuensis KCTC 22299.</title>
        <authorList>
            <person name="Wang G."/>
        </authorList>
    </citation>
    <scope>NUCLEOTIDE SEQUENCE [LARGE SCALE GENOMIC DNA]</scope>
    <source>
        <strain evidence="2 3">KCTC 22299</strain>
    </source>
</reference>
<dbReference type="InterPro" id="IPR036761">
    <property type="entry name" value="TTHA0802/YceI-like_sf"/>
</dbReference>
<dbReference type="AlphaFoldDB" id="A0A6P0UCG9"/>
<keyword evidence="3" id="KW-1185">Reference proteome</keyword>
<comment type="caution">
    <text evidence="2">The sequence shown here is derived from an EMBL/GenBank/DDBJ whole genome shotgun (WGS) entry which is preliminary data.</text>
</comment>
<protein>
    <submittedName>
        <fullName evidence="2">YceI family protein</fullName>
    </submittedName>
</protein>
<dbReference type="InterPro" id="IPR007372">
    <property type="entry name" value="Lipid/polyisoprenoid-bd_YceI"/>
</dbReference>
<evidence type="ECO:0000313" key="3">
    <source>
        <dbReference type="Proteomes" id="UP000468443"/>
    </source>
</evidence>
<dbReference type="RefSeq" id="WP_163693371.1">
    <property type="nucleotide sequence ID" value="NZ_FXTW01000002.1"/>
</dbReference>
<dbReference type="PANTHER" id="PTHR34406">
    <property type="entry name" value="PROTEIN YCEI"/>
    <property type="match status" value="1"/>
</dbReference>
<dbReference type="SMART" id="SM00867">
    <property type="entry name" value="YceI"/>
    <property type="match status" value="1"/>
</dbReference>
<accession>A0A6P0UCG9</accession>
<organism evidence="2 3">
    <name type="scientific">Muriicola jejuensis</name>
    <dbReference type="NCBI Taxonomy" id="504488"/>
    <lineage>
        <taxon>Bacteria</taxon>
        <taxon>Pseudomonadati</taxon>
        <taxon>Bacteroidota</taxon>
        <taxon>Flavobacteriia</taxon>
        <taxon>Flavobacteriales</taxon>
        <taxon>Flavobacteriaceae</taxon>
        <taxon>Muriicola</taxon>
    </lineage>
</organism>
<sequence length="179" mass="20455">MRATLLILLFCCCNLITGQDTYRTEAAVITFDASTPLEDIHAVNRKVNTVIQDNGEIASLLLVREFDFKKKLMQEHFNENYIESDKYPKAYFIGKIASFDLDQITESPRTFELSGDLTMHGVTRPITASVKVNKEGEALLMETTFIVRTEDYKIKVPRLLFKKIAEEIQVEVSARLNRS</sequence>
<name>A0A6P0UCG9_9FLAO</name>
<dbReference type="EMBL" id="JAABOP010000002">
    <property type="protein sequence ID" value="NER10971.1"/>
    <property type="molecule type" value="Genomic_DNA"/>
</dbReference>
<dbReference type="SUPFAM" id="SSF101874">
    <property type="entry name" value="YceI-like"/>
    <property type="match status" value="1"/>
</dbReference>